<dbReference type="Pfam" id="PF08849">
    <property type="entry name" value="BrxA"/>
    <property type="match status" value="1"/>
</dbReference>
<dbReference type="InterPro" id="IPR023137">
    <property type="entry name" value="BrxA_sf"/>
</dbReference>
<dbReference type="Gene3D" id="1.10.3540.10">
    <property type="entry name" value="uncharacterized protein from magnetospirillum magneticum domain"/>
    <property type="match status" value="1"/>
</dbReference>
<dbReference type="GeneID" id="92236034"/>
<sequence length="200" mass="22877">MNNDKTWIGDLLGGPLMSRESRIIAELMLADPDEQTWQEQIVGHNMLQASSVNTAKRYATTIKLRLNTLDKAAWMLIAEGSERERQQLLFVALILHSPVVKDFLSEVVNDLRRQFKEKLSRDSWDEFVTSHLRQQPVLTSYSESSIKKMGNNLIKALAEAGYLDTPRRRNLQSVFLLPETQATLQRLGQQELVSILEGQR</sequence>
<evidence type="ECO:0000313" key="1">
    <source>
        <dbReference type="EMBL" id="UWS34258.1"/>
    </source>
</evidence>
<organism evidence="1 2">
    <name type="scientific">Erwinia pyrifoliae</name>
    <dbReference type="NCBI Taxonomy" id="79967"/>
    <lineage>
        <taxon>Bacteria</taxon>
        <taxon>Pseudomonadati</taxon>
        <taxon>Pseudomonadota</taxon>
        <taxon>Gammaproteobacteria</taxon>
        <taxon>Enterobacterales</taxon>
        <taxon>Erwiniaceae</taxon>
        <taxon>Erwinia</taxon>
    </lineage>
</organism>
<gene>
    <name evidence="1" type="ORF">NYP84_03435</name>
</gene>
<reference evidence="1" key="1">
    <citation type="submission" date="2022-07" db="EMBL/GenBank/DDBJ databases">
        <title>Genetic diversity of Erwinia pyrifoliae.</title>
        <authorList>
            <person name="Park D.S."/>
            <person name="Ham H."/>
        </authorList>
    </citation>
    <scope>NUCLEOTIDE SEQUENCE</scope>
    <source>
        <strain evidence="1">CP201486</strain>
    </source>
</reference>
<dbReference type="RefSeq" id="WP_012669044.1">
    <property type="nucleotide sequence ID" value="NZ_CP023567.1"/>
</dbReference>
<dbReference type="InterPro" id="IPR014948">
    <property type="entry name" value="BrxA"/>
</dbReference>
<keyword evidence="2" id="KW-1185">Reference proteome</keyword>
<accession>A0ABY5XA38</accession>
<proteinExistence type="predicted"/>
<dbReference type="EMBL" id="CP103445">
    <property type="protein sequence ID" value="UWS34258.1"/>
    <property type="molecule type" value="Genomic_DNA"/>
</dbReference>
<name>A0ABY5XA38_ERWPY</name>
<protein>
    <submittedName>
        <fullName evidence="1">DUF1819 family protein</fullName>
    </submittedName>
</protein>
<evidence type="ECO:0000313" key="2">
    <source>
        <dbReference type="Proteomes" id="UP001058553"/>
    </source>
</evidence>
<dbReference type="Proteomes" id="UP001058553">
    <property type="component" value="Chromosome"/>
</dbReference>